<evidence type="ECO:0000313" key="2">
    <source>
        <dbReference type="EMBL" id="KAF2263445.1"/>
    </source>
</evidence>
<dbReference type="Proteomes" id="UP000800093">
    <property type="component" value="Unassembled WGS sequence"/>
</dbReference>
<dbReference type="EMBL" id="ML986626">
    <property type="protein sequence ID" value="KAF2263445.1"/>
    <property type="molecule type" value="Genomic_DNA"/>
</dbReference>
<dbReference type="AlphaFoldDB" id="A0A9P4MZ94"/>
<feature type="compositionally biased region" description="Basic and acidic residues" evidence="1">
    <location>
        <begin position="68"/>
        <end position="78"/>
    </location>
</feature>
<organism evidence="2 3">
    <name type="scientific">Lojkania enalia</name>
    <dbReference type="NCBI Taxonomy" id="147567"/>
    <lineage>
        <taxon>Eukaryota</taxon>
        <taxon>Fungi</taxon>
        <taxon>Dikarya</taxon>
        <taxon>Ascomycota</taxon>
        <taxon>Pezizomycotina</taxon>
        <taxon>Dothideomycetes</taxon>
        <taxon>Pleosporomycetidae</taxon>
        <taxon>Pleosporales</taxon>
        <taxon>Pleosporales incertae sedis</taxon>
        <taxon>Lojkania</taxon>
    </lineage>
</organism>
<comment type="caution">
    <text evidence="2">The sequence shown here is derived from an EMBL/GenBank/DDBJ whole genome shotgun (WGS) entry which is preliminary data.</text>
</comment>
<keyword evidence="3" id="KW-1185">Reference proteome</keyword>
<feature type="region of interest" description="Disordered" evidence="1">
    <location>
        <begin position="55"/>
        <end position="78"/>
    </location>
</feature>
<proteinExistence type="predicted"/>
<protein>
    <submittedName>
        <fullName evidence="2">Uncharacterized protein</fullName>
    </submittedName>
</protein>
<evidence type="ECO:0000313" key="3">
    <source>
        <dbReference type="Proteomes" id="UP000800093"/>
    </source>
</evidence>
<accession>A0A9P4MZ94</accession>
<reference evidence="3" key="1">
    <citation type="journal article" date="2020" name="Stud. Mycol.">
        <title>101 Dothideomycetes genomes: A test case for predicting lifestyles and emergence of pathogens.</title>
        <authorList>
            <person name="Haridas S."/>
            <person name="Albert R."/>
            <person name="Binder M."/>
            <person name="Bloem J."/>
            <person name="LaButti K."/>
            <person name="Salamov A."/>
            <person name="Andreopoulos B."/>
            <person name="Baker S."/>
            <person name="Barry K."/>
            <person name="Bills G."/>
            <person name="Bluhm B."/>
            <person name="Cannon C."/>
            <person name="Castanera R."/>
            <person name="Culley D."/>
            <person name="Daum C."/>
            <person name="Ezra D."/>
            <person name="Gonzalez J."/>
            <person name="Henrissat B."/>
            <person name="Kuo A."/>
            <person name="Liang C."/>
            <person name="Lipzen A."/>
            <person name="Lutzoni F."/>
            <person name="Magnuson J."/>
            <person name="Mondo S."/>
            <person name="Nolan M."/>
            <person name="Ohm R."/>
            <person name="Pangilinan J."/>
            <person name="Park H.-J."/>
            <person name="Ramirez L."/>
            <person name="Alfaro M."/>
            <person name="Sun H."/>
            <person name="Tritt A."/>
            <person name="Yoshinaga Y."/>
            <person name="Zwiers L.-H."/>
            <person name="Turgeon B."/>
            <person name="Goodwin S."/>
            <person name="Spatafora J."/>
            <person name="Crous P."/>
            <person name="Grigoriev I."/>
        </authorList>
    </citation>
    <scope>NUCLEOTIDE SEQUENCE [LARGE SCALE GENOMIC DNA]</scope>
    <source>
        <strain evidence="3">CBS 304.66</strain>
    </source>
</reference>
<gene>
    <name evidence="2" type="ORF">CC78DRAFT_275651</name>
</gene>
<evidence type="ECO:0000256" key="1">
    <source>
        <dbReference type="SAM" id="MobiDB-lite"/>
    </source>
</evidence>
<sequence>MFLWTAGPEAGHSLPRRNNRRPIYLAFTSTASGFVAVQLWDPGLDKHALTVKRPRRVPVASEQPGNEETLKRGQERKRSIPMLTMRPWQTIFPVCRWWTGGDTC</sequence>
<name>A0A9P4MZ94_9PLEO</name>